<dbReference type="Pfam" id="PF00027">
    <property type="entry name" value="cNMP_binding"/>
    <property type="match status" value="1"/>
</dbReference>
<feature type="domain" description="Rhodanese" evidence="8">
    <location>
        <begin position="716"/>
        <end position="800"/>
    </location>
</feature>
<evidence type="ECO:0000256" key="4">
    <source>
        <dbReference type="ARBA" id="ARBA00022827"/>
    </source>
</evidence>
<keyword evidence="6" id="KW-0676">Redox-active center</keyword>
<proteinExistence type="inferred from homology"/>
<dbReference type="EMBL" id="CACVAT010000485">
    <property type="protein sequence ID" value="CAA6828915.1"/>
    <property type="molecule type" value="Genomic_DNA"/>
</dbReference>
<evidence type="ECO:0000256" key="3">
    <source>
        <dbReference type="ARBA" id="ARBA00022630"/>
    </source>
</evidence>
<sequence length="802" mass="88373">MVNKKVIIVGGVAGGASCATRLRRHSEDIDIILLERGPHVSFANCGLPYFIGGVIEEEQSLFLADVGMFRERFRIDARVYAEVTAVDAQSKTLTVTNHVDGSGYTENYDTLVLAPGAKPIRPPLPGINETGIFSLRNVPDSQQIKHWIKDHQVKRAVVVGGGFIGLEMVENLVHLGIHTTLIERDTQILPPLDAEMTIPLKNNLQQRGVAMYLGESVTAFEQIDNQLQVKTESGKALTAEMVILAIGVSPENELAQSASLNLGPRGHVIVNRNLRSSDPDIYAIGDCIEVRNVVSGAKTALPLAGPANRQGRIVADMIAGRGRFFRGVQGTAICGLFELTAAATGLNEKTLQQQDHIEYSAVYAHPNNHVAYYPGAKPIFTKLLFDKNDGRILGAQAVGEAGVDRRIDVIAMAIQMKATVFDLEESELCYAPQYGAAKDPVNVIGMIAANEMRGDLTITHWEDMGANGAVVLDVRDADEVAARALPDAIHIPLDQLRERQGELPKDQDIHVSCAVGARAYNAVRLLHNLGHRSSLLSGGEKTFAHLRNSSEASKTTEDDRERMDFLLSWEIMRENLAQHEQELDQLLSLLKNPKVFYSLPVENISQAFKRMDTLSVDEGSVTMEQGDKGDYFYIIQEGTAEVWQKGLYDNEQQKVAELQAGHHFGEEALVTGGTRNATVKMTSGGTLLRLAGADFQELISQASIEEVEAERVKQLVGKDHQILDVRYEEEYDDEHIPDVQLIPLPELRNRLQELKPDQKYITCCHSGKRSAVAAMLLRQNGLQAISLKNGVRDWPYDLVSEY</sequence>
<dbReference type="InterPro" id="IPR036873">
    <property type="entry name" value="Rhodanese-like_dom_sf"/>
</dbReference>
<dbReference type="InterPro" id="IPR016156">
    <property type="entry name" value="FAD/NAD-linked_Rdtase_dimer_sf"/>
</dbReference>
<dbReference type="CDD" id="cd00038">
    <property type="entry name" value="CAP_ED"/>
    <property type="match status" value="1"/>
</dbReference>
<name>A0A6S6U315_9GAMM</name>
<dbReference type="SUPFAM" id="SSF51905">
    <property type="entry name" value="FAD/NAD(P)-binding domain"/>
    <property type="match status" value="1"/>
</dbReference>
<evidence type="ECO:0000256" key="1">
    <source>
        <dbReference type="ARBA" id="ARBA00001974"/>
    </source>
</evidence>
<dbReference type="Pfam" id="PF00581">
    <property type="entry name" value="Rhodanese"/>
    <property type="match status" value="2"/>
</dbReference>
<dbReference type="SMART" id="SM00450">
    <property type="entry name" value="RHOD"/>
    <property type="match status" value="2"/>
</dbReference>
<evidence type="ECO:0000259" key="8">
    <source>
        <dbReference type="PROSITE" id="PS50206"/>
    </source>
</evidence>
<dbReference type="PROSITE" id="PS50206">
    <property type="entry name" value="RHODANESE_3"/>
    <property type="match status" value="2"/>
</dbReference>
<dbReference type="Pfam" id="PF02852">
    <property type="entry name" value="Pyr_redox_dim"/>
    <property type="match status" value="1"/>
</dbReference>
<dbReference type="SUPFAM" id="SSF55424">
    <property type="entry name" value="FAD/NAD-linked reductases, dimerisation (C-terminal) domain"/>
    <property type="match status" value="1"/>
</dbReference>
<organism evidence="9">
    <name type="scientific">uncultured Thiotrichaceae bacterium</name>
    <dbReference type="NCBI Taxonomy" id="298394"/>
    <lineage>
        <taxon>Bacteria</taxon>
        <taxon>Pseudomonadati</taxon>
        <taxon>Pseudomonadota</taxon>
        <taxon>Gammaproteobacteria</taxon>
        <taxon>Thiotrichales</taxon>
        <taxon>Thiotrichaceae</taxon>
        <taxon>environmental samples</taxon>
    </lineage>
</organism>
<gene>
    <name evidence="9" type="ORF">HELGO_WM21070</name>
</gene>
<dbReference type="InterPro" id="IPR004099">
    <property type="entry name" value="Pyr_nucl-diS_OxRdtase_dimer"/>
</dbReference>
<dbReference type="PROSITE" id="PS51257">
    <property type="entry name" value="PROKAR_LIPOPROTEIN"/>
    <property type="match status" value="1"/>
</dbReference>
<dbReference type="InterPro" id="IPR050260">
    <property type="entry name" value="FAD-bd_OxRdtase"/>
</dbReference>
<dbReference type="SUPFAM" id="SSF51206">
    <property type="entry name" value="cAMP-binding domain-like"/>
    <property type="match status" value="1"/>
</dbReference>
<dbReference type="GO" id="GO:0016491">
    <property type="term" value="F:oxidoreductase activity"/>
    <property type="evidence" value="ECO:0007669"/>
    <property type="project" value="UniProtKB-KW"/>
</dbReference>
<dbReference type="SMART" id="SM00100">
    <property type="entry name" value="cNMP"/>
    <property type="match status" value="1"/>
</dbReference>
<dbReference type="PRINTS" id="PR00411">
    <property type="entry name" value="PNDRDTASEI"/>
</dbReference>
<dbReference type="InterPro" id="IPR014710">
    <property type="entry name" value="RmlC-like_jellyroll"/>
</dbReference>
<evidence type="ECO:0000256" key="5">
    <source>
        <dbReference type="ARBA" id="ARBA00023002"/>
    </source>
</evidence>
<dbReference type="AlphaFoldDB" id="A0A6S6U315"/>
<evidence type="ECO:0008006" key="10">
    <source>
        <dbReference type="Google" id="ProtNLM"/>
    </source>
</evidence>
<dbReference type="Pfam" id="PF07992">
    <property type="entry name" value="Pyr_redox_2"/>
    <property type="match status" value="1"/>
</dbReference>
<dbReference type="PROSITE" id="PS50042">
    <property type="entry name" value="CNMP_BINDING_3"/>
    <property type="match status" value="1"/>
</dbReference>
<reference evidence="9" key="1">
    <citation type="submission" date="2020-01" db="EMBL/GenBank/DDBJ databases">
        <authorList>
            <person name="Meier V. D."/>
            <person name="Meier V D."/>
        </authorList>
    </citation>
    <scope>NUCLEOTIDE SEQUENCE</scope>
    <source>
        <strain evidence="9">HLG_WM_MAG_09</strain>
    </source>
</reference>
<keyword evidence="3" id="KW-0285">Flavoprotein</keyword>
<dbReference type="PANTHER" id="PTHR43429:SF1">
    <property type="entry name" value="NAD(P)H SULFUR OXIDOREDUCTASE (COA-DEPENDENT)"/>
    <property type="match status" value="1"/>
</dbReference>
<dbReference type="InterPro" id="IPR036188">
    <property type="entry name" value="FAD/NAD-bd_sf"/>
</dbReference>
<dbReference type="SUPFAM" id="SSF52821">
    <property type="entry name" value="Rhodanese/Cell cycle control phosphatase"/>
    <property type="match status" value="2"/>
</dbReference>
<dbReference type="Gene3D" id="2.60.120.10">
    <property type="entry name" value="Jelly Rolls"/>
    <property type="match status" value="1"/>
</dbReference>
<dbReference type="InterPro" id="IPR023753">
    <property type="entry name" value="FAD/NAD-binding_dom"/>
</dbReference>
<keyword evidence="5" id="KW-0560">Oxidoreductase</keyword>
<dbReference type="InterPro" id="IPR018490">
    <property type="entry name" value="cNMP-bd_dom_sf"/>
</dbReference>
<dbReference type="CDD" id="cd00158">
    <property type="entry name" value="RHOD"/>
    <property type="match status" value="1"/>
</dbReference>
<evidence type="ECO:0000313" key="9">
    <source>
        <dbReference type="EMBL" id="CAA6828915.1"/>
    </source>
</evidence>
<feature type="domain" description="Cyclic nucleotide-binding" evidence="7">
    <location>
        <begin position="595"/>
        <end position="699"/>
    </location>
</feature>
<comment type="cofactor">
    <cofactor evidence="1">
        <name>FAD</name>
        <dbReference type="ChEBI" id="CHEBI:57692"/>
    </cofactor>
</comment>
<evidence type="ECO:0000256" key="2">
    <source>
        <dbReference type="ARBA" id="ARBA00009130"/>
    </source>
</evidence>
<protein>
    <recommendedName>
        <fullName evidence="10">CoA-disulfide reductase</fullName>
    </recommendedName>
</protein>
<accession>A0A6S6U315</accession>
<evidence type="ECO:0000256" key="6">
    <source>
        <dbReference type="ARBA" id="ARBA00023284"/>
    </source>
</evidence>
<dbReference type="PRINTS" id="PR00368">
    <property type="entry name" value="FADPNR"/>
</dbReference>
<keyword evidence="4" id="KW-0274">FAD</keyword>
<dbReference type="PANTHER" id="PTHR43429">
    <property type="entry name" value="PYRIDINE NUCLEOTIDE-DISULFIDE OXIDOREDUCTASE DOMAIN-CONTAINING"/>
    <property type="match status" value="1"/>
</dbReference>
<dbReference type="InterPro" id="IPR000595">
    <property type="entry name" value="cNMP-bd_dom"/>
</dbReference>
<dbReference type="InterPro" id="IPR001763">
    <property type="entry name" value="Rhodanese-like_dom"/>
</dbReference>
<evidence type="ECO:0000259" key="7">
    <source>
        <dbReference type="PROSITE" id="PS50042"/>
    </source>
</evidence>
<dbReference type="Gene3D" id="3.50.50.60">
    <property type="entry name" value="FAD/NAD(P)-binding domain"/>
    <property type="match status" value="2"/>
</dbReference>
<feature type="domain" description="Rhodanese" evidence="8">
    <location>
        <begin position="465"/>
        <end position="552"/>
    </location>
</feature>
<dbReference type="Gene3D" id="3.40.250.10">
    <property type="entry name" value="Rhodanese-like domain"/>
    <property type="match status" value="2"/>
</dbReference>
<comment type="similarity">
    <text evidence="2">Belongs to the class-III pyridine nucleotide-disulfide oxidoreductase family.</text>
</comment>